<protein>
    <recommendedName>
        <fullName evidence="3">WalW protein</fullName>
    </recommendedName>
</protein>
<evidence type="ECO:0000313" key="1">
    <source>
        <dbReference type="EMBL" id="MBK1670152.1"/>
    </source>
</evidence>
<dbReference type="InterPro" id="IPR011330">
    <property type="entry name" value="Glyco_hydro/deAcase_b/a-brl"/>
</dbReference>
<dbReference type="RefSeq" id="WP_200342502.1">
    <property type="nucleotide sequence ID" value="NZ_NRRL01000077.1"/>
</dbReference>
<name>A0ABS1DI68_9PROT</name>
<accession>A0ABS1DI68</accession>
<proteinExistence type="predicted"/>
<evidence type="ECO:0008006" key="3">
    <source>
        <dbReference type="Google" id="ProtNLM"/>
    </source>
</evidence>
<dbReference type="SUPFAM" id="SSF88713">
    <property type="entry name" value="Glycoside hydrolase/deacetylase"/>
    <property type="match status" value="1"/>
</dbReference>
<sequence length="323" mass="35533">MNRDRATLSVVVDTEEEFDWSRPLSRDNTSVTNVVYQDRAHDVFRGFGVVPTYVVDYPVANHPEAVTTLARLAERGEAEIGTHLHPWVNPPHDELVTPFNSYAGNLPPELERAKLETLTDRITTAFGQRPQVYRAGRYGIGPATYSHLRALGYTIDTSVVPHTSFTADGGPDFSDADASVRWCGPDAQLLEVPLTTGFCGVFREAGPRVYPRLASATGMRLHAPGFAARLGLLERIRLTPEGPNATEMKRILRTQYAAGQRHFVLSYHSPSLVPGNTPYVRTARDLDVFLADMKSVIAFFTEELGGVPSTLTQIHAQLASDGT</sequence>
<dbReference type="CDD" id="cd10935">
    <property type="entry name" value="CE4_WalW"/>
    <property type="match status" value="1"/>
</dbReference>
<gene>
    <name evidence="1" type="ORF">CKO28_19125</name>
</gene>
<comment type="caution">
    <text evidence="1">The sequence shown here is derived from an EMBL/GenBank/DDBJ whole genome shotgun (WGS) entry which is preliminary data.</text>
</comment>
<keyword evidence="2" id="KW-1185">Reference proteome</keyword>
<dbReference type="Gene3D" id="3.20.20.370">
    <property type="entry name" value="Glycoside hydrolase/deacetylase"/>
    <property type="match status" value="1"/>
</dbReference>
<evidence type="ECO:0000313" key="2">
    <source>
        <dbReference type="Proteomes" id="UP001296873"/>
    </source>
</evidence>
<reference evidence="1 2" key="1">
    <citation type="journal article" date="2020" name="Microorganisms">
        <title>Osmotic Adaptation and Compatible Solute Biosynthesis of Phototrophic Bacteria as Revealed from Genome Analyses.</title>
        <authorList>
            <person name="Imhoff J.F."/>
            <person name="Rahn T."/>
            <person name="Kunzel S."/>
            <person name="Keller A."/>
            <person name="Neulinger S.C."/>
        </authorList>
    </citation>
    <scope>NUCLEOTIDE SEQUENCE [LARGE SCALE GENOMIC DNA]</scope>
    <source>
        <strain evidence="1 2">DSM 9895</strain>
    </source>
</reference>
<dbReference type="Proteomes" id="UP001296873">
    <property type="component" value="Unassembled WGS sequence"/>
</dbReference>
<organism evidence="1 2">
    <name type="scientific">Rhodovibrio sodomensis</name>
    <dbReference type="NCBI Taxonomy" id="1088"/>
    <lineage>
        <taxon>Bacteria</taxon>
        <taxon>Pseudomonadati</taxon>
        <taxon>Pseudomonadota</taxon>
        <taxon>Alphaproteobacteria</taxon>
        <taxon>Rhodospirillales</taxon>
        <taxon>Rhodovibrionaceae</taxon>
        <taxon>Rhodovibrio</taxon>
    </lineage>
</organism>
<dbReference type="EMBL" id="NRRL01000077">
    <property type="protein sequence ID" value="MBK1670152.1"/>
    <property type="molecule type" value="Genomic_DNA"/>
</dbReference>